<dbReference type="Proteomes" id="UP000077275">
    <property type="component" value="Unassembled WGS sequence"/>
</dbReference>
<dbReference type="CDD" id="cd00092">
    <property type="entry name" value="HTH_CRP"/>
    <property type="match status" value="1"/>
</dbReference>
<dbReference type="SMART" id="SM00419">
    <property type="entry name" value="HTH_CRP"/>
    <property type="match status" value="1"/>
</dbReference>
<dbReference type="SUPFAM" id="SSF46785">
    <property type="entry name" value="Winged helix' DNA-binding domain"/>
    <property type="match status" value="1"/>
</dbReference>
<evidence type="ECO:0000313" key="2">
    <source>
        <dbReference type="EMBL" id="KZX16804.1"/>
    </source>
</evidence>
<dbReference type="PANTHER" id="PTHR43704:SF2">
    <property type="entry name" value="HTH CRP-TYPE DOMAIN-CONTAINING PROTEIN"/>
    <property type="match status" value="1"/>
</dbReference>
<accession>A0A166EM58</accession>
<dbReference type="InterPro" id="IPR057161">
    <property type="entry name" value="DUF7839"/>
</dbReference>
<dbReference type="Gene3D" id="1.10.10.10">
    <property type="entry name" value="Winged helix-like DNA-binding domain superfamily/Winged helix DNA-binding domain"/>
    <property type="match status" value="1"/>
</dbReference>
<dbReference type="EMBL" id="LWMW01000086">
    <property type="protein sequence ID" value="KZX16804.1"/>
    <property type="molecule type" value="Genomic_DNA"/>
</dbReference>
<feature type="domain" description="HTH crp-type" evidence="1">
    <location>
        <begin position="18"/>
        <end position="68"/>
    </location>
</feature>
<dbReference type="AlphaFoldDB" id="A0A166EM58"/>
<dbReference type="PANTHER" id="PTHR43704">
    <property type="entry name" value="BSR5907 PROTEIN"/>
    <property type="match status" value="1"/>
</dbReference>
<evidence type="ECO:0000313" key="3">
    <source>
        <dbReference type="Proteomes" id="UP000077275"/>
    </source>
</evidence>
<reference evidence="2 3" key="1">
    <citation type="submission" date="2016-04" db="EMBL/GenBank/DDBJ databases">
        <title>Genome sequence of Methanobrevibacter cuticularis DSM 11139.</title>
        <authorList>
            <person name="Poehlein A."/>
            <person name="Seedorf H."/>
            <person name="Daniel R."/>
        </authorList>
    </citation>
    <scope>NUCLEOTIDE SEQUENCE [LARGE SCALE GENOMIC DNA]</scope>
    <source>
        <strain evidence="2 3">DSM 11139</strain>
    </source>
</reference>
<dbReference type="RefSeq" id="WP_067258627.1">
    <property type="nucleotide sequence ID" value="NZ_LWMW01000086.1"/>
</dbReference>
<dbReference type="InterPro" id="IPR012318">
    <property type="entry name" value="HTH_CRP"/>
</dbReference>
<dbReference type="STRING" id="47311.MBCUT_05230"/>
<dbReference type="Pfam" id="PF12802">
    <property type="entry name" value="MarR_2"/>
    <property type="match status" value="1"/>
</dbReference>
<dbReference type="InterPro" id="IPR000835">
    <property type="entry name" value="HTH_MarR-typ"/>
</dbReference>
<proteinExistence type="predicted"/>
<comment type="caution">
    <text evidence="2">The sequence shown here is derived from an EMBL/GenBank/DDBJ whole genome shotgun (WGS) entry which is preliminary data.</text>
</comment>
<dbReference type="PATRIC" id="fig|47311.3.peg.603"/>
<dbReference type="InterPro" id="IPR012015">
    <property type="entry name" value="UCP_HTH_arc"/>
</dbReference>
<dbReference type="InterPro" id="IPR036388">
    <property type="entry name" value="WH-like_DNA-bd_sf"/>
</dbReference>
<dbReference type="OrthoDB" id="56502at2157"/>
<keyword evidence="3" id="KW-1185">Reference proteome</keyword>
<dbReference type="Pfam" id="PF25211">
    <property type="entry name" value="DUF7839"/>
    <property type="match status" value="1"/>
</dbReference>
<dbReference type="GO" id="GO:0006355">
    <property type="term" value="P:regulation of DNA-templated transcription"/>
    <property type="evidence" value="ECO:0007669"/>
    <property type="project" value="InterPro"/>
</dbReference>
<protein>
    <submittedName>
        <fullName evidence="2">MarR family protein</fullName>
    </submittedName>
</protein>
<name>A0A166EM58_9EURY</name>
<organism evidence="2 3">
    <name type="scientific">Methanobrevibacter cuticularis</name>
    <dbReference type="NCBI Taxonomy" id="47311"/>
    <lineage>
        <taxon>Archaea</taxon>
        <taxon>Methanobacteriati</taxon>
        <taxon>Methanobacteriota</taxon>
        <taxon>Methanomada group</taxon>
        <taxon>Methanobacteria</taxon>
        <taxon>Methanobacteriales</taxon>
        <taxon>Methanobacteriaceae</taxon>
        <taxon>Methanobrevibacter</taxon>
    </lineage>
</organism>
<dbReference type="InterPro" id="IPR036390">
    <property type="entry name" value="WH_DNA-bd_sf"/>
</dbReference>
<gene>
    <name evidence="2" type="ORF">MBCUT_05230</name>
</gene>
<dbReference type="GO" id="GO:0003677">
    <property type="term" value="F:DNA binding"/>
    <property type="evidence" value="ECO:0007669"/>
    <property type="project" value="InterPro"/>
</dbReference>
<dbReference type="PIRSF" id="PIRSF004955">
    <property type="entry name" value="HTH_arch"/>
    <property type="match status" value="1"/>
</dbReference>
<sequence length="269" mass="29778">MKIFKKRGAMTHFQILSEISKQEPHLRQKDIAERLGITVQAVSENIKSLIDDELITSKDGRSPYKITQKGIAKVKKDAITLRKYSDNVLETMNYYKSVWPAIAKEDLKKGVKVGLFMEDGILYASKTQQDACADVLCDAKKGEDVALTSLTGMIELEIGQVIIVTLPTINQGGSRKADFELIKNLYQSGFKKWGIEKIDKFGVMGTVARAVADKLDMPISIDLAVASSTISATKKGLNVLILAVGNMNKVLIKDLEDEDIKYNIVDAHK</sequence>
<evidence type="ECO:0000259" key="1">
    <source>
        <dbReference type="SMART" id="SM00419"/>
    </source>
</evidence>